<protein>
    <recommendedName>
        <fullName evidence="2">Membrane protein insertion efficiency factor YidD</fullName>
    </recommendedName>
</protein>
<accession>A0A382BUI2</accession>
<dbReference type="HAMAP" id="MF_00386">
    <property type="entry name" value="UPF0161_YidD"/>
    <property type="match status" value="1"/>
</dbReference>
<evidence type="ECO:0008006" key="2">
    <source>
        <dbReference type="Google" id="ProtNLM"/>
    </source>
</evidence>
<dbReference type="PANTHER" id="PTHR33383">
    <property type="entry name" value="MEMBRANE PROTEIN INSERTION EFFICIENCY FACTOR-RELATED"/>
    <property type="match status" value="1"/>
</dbReference>
<reference evidence="1" key="1">
    <citation type="submission" date="2018-05" db="EMBL/GenBank/DDBJ databases">
        <authorList>
            <person name="Lanie J.A."/>
            <person name="Ng W.-L."/>
            <person name="Kazmierczak K.M."/>
            <person name="Andrzejewski T.M."/>
            <person name="Davidsen T.M."/>
            <person name="Wayne K.J."/>
            <person name="Tettelin H."/>
            <person name="Glass J.I."/>
            <person name="Rusch D."/>
            <person name="Podicherti R."/>
            <person name="Tsui H.-C.T."/>
            <person name="Winkler M.E."/>
        </authorList>
    </citation>
    <scope>NUCLEOTIDE SEQUENCE</scope>
</reference>
<dbReference type="EMBL" id="UINC01031435">
    <property type="protein sequence ID" value="SVB17478.1"/>
    <property type="molecule type" value="Genomic_DNA"/>
</dbReference>
<sequence length="70" mass="7880">MINELLIRLIRLYQKLVSPFLPSGCRFYPTCSEYSAQALGKYNVPKALGLSLIRLLKCHPYHSGGSDPLK</sequence>
<dbReference type="PANTHER" id="PTHR33383:SF1">
    <property type="entry name" value="MEMBRANE PROTEIN INSERTION EFFICIENCY FACTOR-RELATED"/>
    <property type="match status" value="1"/>
</dbReference>
<name>A0A382BUI2_9ZZZZ</name>
<gene>
    <name evidence="1" type="ORF">METZ01_LOCUS170332</name>
</gene>
<dbReference type="InterPro" id="IPR002696">
    <property type="entry name" value="Membr_insert_effic_factor_YidD"/>
</dbReference>
<dbReference type="NCBIfam" id="TIGR00278">
    <property type="entry name" value="membrane protein insertion efficiency factor YidD"/>
    <property type="match status" value="1"/>
</dbReference>
<dbReference type="SMART" id="SM01234">
    <property type="entry name" value="Haemolytic"/>
    <property type="match status" value="1"/>
</dbReference>
<evidence type="ECO:0000313" key="1">
    <source>
        <dbReference type="EMBL" id="SVB17478.1"/>
    </source>
</evidence>
<dbReference type="Pfam" id="PF01809">
    <property type="entry name" value="YidD"/>
    <property type="match status" value="1"/>
</dbReference>
<dbReference type="AlphaFoldDB" id="A0A382BUI2"/>
<organism evidence="1">
    <name type="scientific">marine metagenome</name>
    <dbReference type="NCBI Taxonomy" id="408172"/>
    <lineage>
        <taxon>unclassified sequences</taxon>
        <taxon>metagenomes</taxon>
        <taxon>ecological metagenomes</taxon>
    </lineage>
</organism>
<proteinExistence type="inferred from homology"/>